<dbReference type="AlphaFoldDB" id="X1BXF8"/>
<protein>
    <recommendedName>
        <fullName evidence="1">DUF4143 domain-containing protein</fullName>
    </recommendedName>
</protein>
<dbReference type="PANTHER" id="PTHR33295:SF8">
    <property type="entry name" value="AAA+ ATPASE DOMAIN-CONTAINING PROTEIN"/>
    <property type="match status" value="1"/>
</dbReference>
<gene>
    <name evidence="2" type="ORF">S01H4_30154</name>
</gene>
<name>X1BXF8_9ZZZZ</name>
<dbReference type="EMBL" id="BART01015540">
    <property type="protein sequence ID" value="GAG85827.1"/>
    <property type="molecule type" value="Genomic_DNA"/>
</dbReference>
<accession>X1BXF8</accession>
<dbReference type="Pfam" id="PF13635">
    <property type="entry name" value="DUF4143"/>
    <property type="match status" value="1"/>
</dbReference>
<comment type="caution">
    <text evidence="2">The sequence shown here is derived from an EMBL/GenBank/DDBJ whole genome shotgun (WGS) entry which is preliminary data.</text>
</comment>
<proteinExistence type="predicted"/>
<feature type="domain" description="DUF4143" evidence="1">
    <location>
        <begin position="3"/>
        <end position="91"/>
    </location>
</feature>
<dbReference type="PANTHER" id="PTHR33295">
    <property type="entry name" value="ATPASE"/>
    <property type="match status" value="1"/>
</dbReference>
<evidence type="ECO:0000259" key="1">
    <source>
        <dbReference type="Pfam" id="PF13635"/>
    </source>
</evidence>
<sequence>MIEYFNYLEEGFLVYSLQNYALKFAERETKKKFYFVDTGFLNLFLFESGDKLLENLVFLELKRKYGDDIFYFRDKFETDFYLPQQEQAIQVSYSLSRPETMKREILGLKSTLKARNLKEGTILTYDEEDVVRYGEIVVRVLPVWKWMLRNG</sequence>
<reference evidence="2" key="1">
    <citation type="journal article" date="2014" name="Front. Microbiol.">
        <title>High frequency of phylogenetically diverse reductive dehalogenase-homologous genes in deep subseafloor sedimentary metagenomes.</title>
        <authorList>
            <person name="Kawai M."/>
            <person name="Futagami T."/>
            <person name="Toyoda A."/>
            <person name="Takaki Y."/>
            <person name="Nishi S."/>
            <person name="Hori S."/>
            <person name="Arai W."/>
            <person name="Tsubouchi T."/>
            <person name="Morono Y."/>
            <person name="Uchiyama I."/>
            <person name="Ito T."/>
            <person name="Fujiyama A."/>
            <person name="Inagaki F."/>
            <person name="Takami H."/>
        </authorList>
    </citation>
    <scope>NUCLEOTIDE SEQUENCE</scope>
    <source>
        <strain evidence="2">Expedition CK06-06</strain>
    </source>
</reference>
<dbReference type="InterPro" id="IPR025420">
    <property type="entry name" value="DUF4143"/>
</dbReference>
<evidence type="ECO:0000313" key="2">
    <source>
        <dbReference type="EMBL" id="GAG85827.1"/>
    </source>
</evidence>
<organism evidence="2">
    <name type="scientific">marine sediment metagenome</name>
    <dbReference type="NCBI Taxonomy" id="412755"/>
    <lineage>
        <taxon>unclassified sequences</taxon>
        <taxon>metagenomes</taxon>
        <taxon>ecological metagenomes</taxon>
    </lineage>
</organism>